<dbReference type="InterPro" id="IPR029058">
    <property type="entry name" value="AB_hydrolase_fold"/>
</dbReference>
<name>A0ABY4DXF2_9NEIS</name>
<dbReference type="PANTHER" id="PTHR12277:SF81">
    <property type="entry name" value="PROTEIN ABHD13"/>
    <property type="match status" value="1"/>
</dbReference>
<keyword evidence="2" id="KW-0378">Hydrolase</keyword>
<accession>A0ABY4DXF2</accession>
<reference evidence="2 3" key="1">
    <citation type="journal article" date="2022" name="Res Sq">
        <title>Evolution of multicellular longitudinally dividing oral cavity symbionts (Neisseriaceae).</title>
        <authorList>
            <person name="Nyongesa S."/>
            <person name="Weber P."/>
            <person name="Bernet E."/>
            <person name="Pullido F."/>
            <person name="Nieckarz M."/>
            <person name="Delaby M."/>
            <person name="Nieves C."/>
            <person name="Viehboeck T."/>
            <person name="Krause N."/>
            <person name="Rivera-Millot A."/>
            <person name="Nakamura A."/>
            <person name="Vischer N."/>
            <person name="VanNieuwenhze M."/>
            <person name="Brun Y."/>
            <person name="Cava F."/>
            <person name="Bulgheresi S."/>
            <person name="Veyrier F."/>
        </authorList>
    </citation>
    <scope>NUCLEOTIDE SEQUENCE [LARGE SCALE GENOMIC DNA]</scope>
    <source>
        <strain evidence="2 3">SN4</strain>
    </source>
</reference>
<feature type="domain" description="Serine aminopeptidase S33" evidence="1">
    <location>
        <begin position="77"/>
        <end position="188"/>
    </location>
</feature>
<gene>
    <name evidence="2" type="ORF">LVJ82_12000</name>
</gene>
<evidence type="ECO:0000313" key="2">
    <source>
        <dbReference type="EMBL" id="UOO88208.1"/>
    </source>
</evidence>
<organism evidence="2 3">
    <name type="scientific">Vitreoscilla massiliensis</name>
    <dbReference type="NCBI Taxonomy" id="1689272"/>
    <lineage>
        <taxon>Bacteria</taxon>
        <taxon>Pseudomonadati</taxon>
        <taxon>Pseudomonadota</taxon>
        <taxon>Betaproteobacteria</taxon>
        <taxon>Neisseriales</taxon>
        <taxon>Neisseriaceae</taxon>
        <taxon>Vitreoscilla</taxon>
    </lineage>
</organism>
<sequence length="281" mass="30814">MMKTLNKWLCSVLGMVAVGVVLSSCAQKMFYYPDAVDYGNTPTRYQQPFQDIYFQSGDGTRLHGWFVPSRLHATPKQAKGTVVHFHGNAQNVSSHYALVHWLPENGYNVFTFDYRGFGTSAGKVGFAGIVADADAALNHVRAMPEVDATRLFVLAQSIGGNKAIAAIGRGNREGIRAMVVDSTFYGYDAIANDKLAGASVVVNDQLSAHRYIAAISPIPLLMLHGTADEVIPYAHGERLFAKAGQPKRFVTVPEGRHIAALNEPYYQQQVLQWFERYGGGL</sequence>
<proteinExistence type="predicted"/>
<dbReference type="EMBL" id="CP091511">
    <property type="protein sequence ID" value="UOO88208.1"/>
    <property type="molecule type" value="Genomic_DNA"/>
</dbReference>
<keyword evidence="3" id="KW-1185">Reference proteome</keyword>
<dbReference type="GO" id="GO:0016787">
    <property type="term" value="F:hydrolase activity"/>
    <property type="evidence" value="ECO:0007669"/>
    <property type="project" value="UniProtKB-KW"/>
</dbReference>
<dbReference type="PROSITE" id="PS51257">
    <property type="entry name" value="PROKAR_LIPOPROTEIN"/>
    <property type="match status" value="1"/>
</dbReference>
<dbReference type="Proteomes" id="UP000832011">
    <property type="component" value="Chromosome"/>
</dbReference>
<dbReference type="RefSeq" id="WP_199822575.1">
    <property type="nucleotide sequence ID" value="NZ_CABKVG010000009.1"/>
</dbReference>
<evidence type="ECO:0000313" key="3">
    <source>
        <dbReference type="Proteomes" id="UP000832011"/>
    </source>
</evidence>
<dbReference type="PANTHER" id="PTHR12277">
    <property type="entry name" value="ALPHA/BETA HYDROLASE DOMAIN-CONTAINING PROTEIN"/>
    <property type="match status" value="1"/>
</dbReference>
<dbReference type="Gene3D" id="3.40.50.1820">
    <property type="entry name" value="alpha/beta hydrolase"/>
    <property type="match status" value="1"/>
</dbReference>
<dbReference type="SUPFAM" id="SSF53474">
    <property type="entry name" value="alpha/beta-Hydrolases"/>
    <property type="match status" value="1"/>
</dbReference>
<protein>
    <submittedName>
        <fullName evidence="2">Alpha/beta hydrolase</fullName>
    </submittedName>
</protein>
<dbReference type="Pfam" id="PF12146">
    <property type="entry name" value="Hydrolase_4"/>
    <property type="match status" value="1"/>
</dbReference>
<dbReference type="InterPro" id="IPR022742">
    <property type="entry name" value="Hydrolase_4"/>
</dbReference>
<evidence type="ECO:0000259" key="1">
    <source>
        <dbReference type="Pfam" id="PF12146"/>
    </source>
</evidence>